<reference evidence="2 3" key="1">
    <citation type="journal article" date="2021" name="BMC Genomics">
        <title>Datura genome reveals duplications of psychoactive alkaloid biosynthetic genes and high mutation rate following tissue culture.</title>
        <authorList>
            <person name="Rajewski A."/>
            <person name="Carter-House D."/>
            <person name="Stajich J."/>
            <person name="Litt A."/>
        </authorList>
    </citation>
    <scope>NUCLEOTIDE SEQUENCE [LARGE SCALE GENOMIC DNA]</scope>
    <source>
        <strain evidence="2">AR-01</strain>
    </source>
</reference>
<name>A0ABS8V2P2_DATST</name>
<feature type="compositionally biased region" description="Acidic residues" evidence="1">
    <location>
        <begin position="113"/>
        <end position="126"/>
    </location>
</feature>
<evidence type="ECO:0000313" key="2">
    <source>
        <dbReference type="EMBL" id="MCD9641343.1"/>
    </source>
</evidence>
<gene>
    <name evidence="2" type="ORF">HAX54_027497</name>
</gene>
<feature type="region of interest" description="Disordered" evidence="1">
    <location>
        <begin position="102"/>
        <end position="136"/>
    </location>
</feature>
<evidence type="ECO:0000256" key="1">
    <source>
        <dbReference type="SAM" id="MobiDB-lite"/>
    </source>
</evidence>
<proteinExistence type="predicted"/>
<keyword evidence="3" id="KW-1185">Reference proteome</keyword>
<evidence type="ECO:0000313" key="3">
    <source>
        <dbReference type="Proteomes" id="UP000823775"/>
    </source>
</evidence>
<sequence length="136" mass="15470">MTGMPINVGVLIKNVLKRARPKKGQNFEFGGILTRFLRGHDIEEEEADYRPDYDPRWIDVIKTKEPKGINGPVLFVNERNMQIENMSSHLYGYEEALDDDVATEDDMAKVESDIESSDDNEEDSEMGEAALAPKYD</sequence>
<dbReference type="EMBL" id="JACEIK010003337">
    <property type="protein sequence ID" value="MCD9641343.1"/>
    <property type="molecule type" value="Genomic_DNA"/>
</dbReference>
<accession>A0ABS8V2P2</accession>
<comment type="caution">
    <text evidence="2">The sequence shown here is derived from an EMBL/GenBank/DDBJ whole genome shotgun (WGS) entry which is preliminary data.</text>
</comment>
<organism evidence="2 3">
    <name type="scientific">Datura stramonium</name>
    <name type="common">Jimsonweed</name>
    <name type="synonym">Common thornapple</name>
    <dbReference type="NCBI Taxonomy" id="4076"/>
    <lineage>
        <taxon>Eukaryota</taxon>
        <taxon>Viridiplantae</taxon>
        <taxon>Streptophyta</taxon>
        <taxon>Embryophyta</taxon>
        <taxon>Tracheophyta</taxon>
        <taxon>Spermatophyta</taxon>
        <taxon>Magnoliopsida</taxon>
        <taxon>eudicotyledons</taxon>
        <taxon>Gunneridae</taxon>
        <taxon>Pentapetalae</taxon>
        <taxon>asterids</taxon>
        <taxon>lamiids</taxon>
        <taxon>Solanales</taxon>
        <taxon>Solanaceae</taxon>
        <taxon>Solanoideae</taxon>
        <taxon>Datureae</taxon>
        <taxon>Datura</taxon>
    </lineage>
</organism>
<protein>
    <submittedName>
        <fullName evidence="2">Uncharacterized protein</fullName>
    </submittedName>
</protein>
<dbReference type="Proteomes" id="UP000823775">
    <property type="component" value="Unassembled WGS sequence"/>
</dbReference>